<dbReference type="InterPro" id="IPR011010">
    <property type="entry name" value="DNA_brk_join_enz"/>
</dbReference>
<dbReference type="GO" id="GO:0003677">
    <property type="term" value="F:DNA binding"/>
    <property type="evidence" value="ECO:0007669"/>
    <property type="project" value="InterPro"/>
</dbReference>
<dbReference type="InterPro" id="IPR013762">
    <property type="entry name" value="Integrase-like_cat_sf"/>
</dbReference>
<sequence>MPSNLNQLVFYSGSSKYKVISNTSANKTLHKLLDEIGANRISVHGLRHTHASVLLYEGISVYYVSERLGHSTIETTMNHYAHLIKELCEKDEQQTIQVFESI</sequence>
<dbReference type="Proteomes" id="UP000321440">
    <property type="component" value="Unassembled WGS sequence"/>
</dbReference>
<dbReference type="InterPro" id="IPR002104">
    <property type="entry name" value="Integrase_catalytic"/>
</dbReference>
<dbReference type="PROSITE" id="PS51898">
    <property type="entry name" value="TYR_RECOMBINASE"/>
    <property type="match status" value="1"/>
</dbReference>
<feature type="domain" description="Tyr recombinase" evidence="2">
    <location>
        <begin position="1"/>
        <end position="93"/>
    </location>
</feature>
<dbReference type="Pfam" id="PF00589">
    <property type="entry name" value="Phage_integrase"/>
    <property type="match status" value="1"/>
</dbReference>
<dbReference type="Gene3D" id="1.10.443.10">
    <property type="entry name" value="Intergrase catalytic core"/>
    <property type="match status" value="1"/>
</dbReference>
<evidence type="ECO:0000313" key="3">
    <source>
        <dbReference type="EMBL" id="GEN45835.1"/>
    </source>
</evidence>
<dbReference type="SUPFAM" id="SSF56349">
    <property type="entry name" value="DNA breaking-rejoining enzymes"/>
    <property type="match status" value="1"/>
</dbReference>
<dbReference type="GO" id="GO:0015074">
    <property type="term" value="P:DNA integration"/>
    <property type="evidence" value="ECO:0007669"/>
    <property type="project" value="InterPro"/>
</dbReference>
<accession>A0A511W414</accession>
<keyword evidence="4" id="KW-1185">Reference proteome</keyword>
<dbReference type="AlphaFoldDB" id="A0A511W414"/>
<organism evidence="3 4">
    <name type="scientific">Alkalibacillus haloalkaliphilus</name>
    <dbReference type="NCBI Taxonomy" id="94136"/>
    <lineage>
        <taxon>Bacteria</taxon>
        <taxon>Bacillati</taxon>
        <taxon>Bacillota</taxon>
        <taxon>Bacilli</taxon>
        <taxon>Bacillales</taxon>
        <taxon>Bacillaceae</taxon>
        <taxon>Alkalibacillus</taxon>
    </lineage>
</organism>
<reference evidence="3 4" key="1">
    <citation type="submission" date="2019-07" db="EMBL/GenBank/DDBJ databases">
        <title>Whole genome shotgun sequence of Alkalibacillus haloalkaliphilus NBRC 103110.</title>
        <authorList>
            <person name="Hosoyama A."/>
            <person name="Uohara A."/>
            <person name="Ohji S."/>
            <person name="Ichikawa N."/>
        </authorList>
    </citation>
    <scope>NUCLEOTIDE SEQUENCE [LARGE SCALE GENOMIC DNA]</scope>
    <source>
        <strain evidence="3 4">NBRC 103110</strain>
    </source>
</reference>
<keyword evidence="1" id="KW-0233">DNA recombination</keyword>
<proteinExistence type="predicted"/>
<dbReference type="GO" id="GO:0006310">
    <property type="term" value="P:DNA recombination"/>
    <property type="evidence" value="ECO:0007669"/>
    <property type="project" value="UniProtKB-KW"/>
</dbReference>
<comment type="caution">
    <text evidence="3">The sequence shown here is derived from an EMBL/GenBank/DDBJ whole genome shotgun (WGS) entry which is preliminary data.</text>
</comment>
<gene>
    <name evidence="3" type="ORF">AHA02nite_16110</name>
</gene>
<name>A0A511W414_9BACI</name>
<protein>
    <recommendedName>
        <fullName evidence="2">Tyr recombinase domain-containing protein</fullName>
    </recommendedName>
</protein>
<evidence type="ECO:0000259" key="2">
    <source>
        <dbReference type="PROSITE" id="PS51898"/>
    </source>
</evidence>
<evidence type="ECO:0000256" key="1">
    <source>
        <dbReference type="ARBA" id="ARBA00023172"/>
    </source>
</evidence>
<evidence type="ECO:0000313" key="4">
    <source>
        <dbReference type="Proteomes" id="UP000321440"/>
    </source>
</evidence>
<dbReference type="EMBL" id="BJYA01000011">
    <property type="protein sequence ID" value="GEN45835.1"/>
    <property type="molecule type" value="Genomic_DNA"/>
</dbReference>